<evidence type="ECO:0000256" key="4">
    <source>
        <dbReference type="PROSITE-ProRule" id="PRU00473"/>
    </source>
</evidence>
<dbReference type="SUPFAM" id="SSF103088">
    <property type="entry name" value="OmpA-like"/>
    <property type="match status" value="1"/>
</dbReference>
<protein>
    <submittedName>
        <fullName evidence="6">OmpA family protein</fullName>
    </submittedName>
</protein>
<dbReference type="EMBL" id="SJTG01000002">
    <property type="protein sequence ID" value="TCI11280.1"/>
    <property type="molecule type" value="Genomic_DNA"/>
</dbReference>
<dbReference type="PROSITE" id="PS51123">
    <property type="entry name" value="OMPA_2"/>
    <property type="match status" value="1"/>
</dbReference>
<dbReference type="PANTHER" id="PTHR30329:SF21">
    <property type="entry name" value="LIPOPROTEIN YIAD-RELATED"/>
    <property type="match status" value="1"/>
</dbReference>
<reference evidence="6 7" key="1">
    <citation type="submission" date="2019-02" db="EMBL/GenBank/DDBJ databases">
        <title>Dyella amyloliquefaciens sp. nov., isolated from forest soil.</title>
        <authorList>
            <person name="Gao Z.-H."/>
            <person name="Qiu L.-H."/>
        </authorList>
    </citation>
    <scope>NUCLEOTIDE SEQUENCE [LARGE SCALE GENOMIC DNA]</scope>
    <source>
        <strain evidence="6 7">KACC 12747</strain>
    </source>
</reference>
<dbReference type="Pfam" id="PF00691">
    <property type="entry name" value="OmpA"/>
    <property type="match status" value="1"/>
</dbReference>
<dbReference type="RefSeq" id="WP_131410126.1">
    <property type="nucleotide sequence ID" value="NZ_SJTG01000002.1"/>
</dbReference>
<feature type="domain" description="OmpA-like" evidence="5">
    <location>
        <begin position="70"/>
        <end position="191"/>
    </location>
</feature>
<dbReference type="AlphaFoldDB" id="A0A4R0YXX4"/>
<organism evidence="6 7">
    <name type="scientific">Dyella soli</name>
    <dbReference type="NCBI Taxonomy" id="522319"/>
    <lineage>
        <taxon>Bacteria</taxon>
        <taxon>Pseudomonadati</taxon>
        <taxon>Pseudomonadota</taxon>
        <taxon>Gammaproteobacteria</taxon>
        <taxon>Lysobacterales</taxon>
        <taxon>Rhodanobacteraceae</taxon>
        <taxon>Dyella</taxon>
    </lineage>
</organism>
<evidence type="ECO:0000256" key="2">
    <source>
        <dbReference type="ARBA" id="ARBA00023136"/>
    </source>
</evidence>
<dbReference type="CDD" id="cd07185">
    <property type="entry name" value="OmpA_C-like"/>
    <property type="match status" value="1"/>
</dbReference>
<evidence type="ECO:0000256" key="3">
    <source>
        <dbReference type="ARBA" id="ARBA00023237"/>
    </source>
</evidence>
<dbReference type="InterPro" id="IPR006665">
    <property type="entry name" value="OmpA-like"/>
</dbReference>
<evidence type="ECO:0000313" key="7">
    <source>
        <dbReference type="Proteomes" id="UP000291822"/>
    </source>
</evidence>
<gene>
    <name evidence="6" type="ORF">EZM97_20995</name>
</gene>
<dbReference type="GO" id="GO:0009279">
    <property type="term" value="C:cell outer membrane"/>
    <property type="evidence" value="ECO:0007669"/>
    <property type="project" value="UniProtKB-SubCell"/>
</dbReference>
<dbReference type="InterPro" id="IPR050330">
    <property type="entry name" value="Bact_OuterMem_StrucFunc"/>
</dbReference>
<keyword evidence="3" id="KW-0998">Cell outer membrane</keyword>
<dbReference type="PRINTS" id="PR01021">
    <property type="entry name" value="OMPADOMAIN"/>
</dbReference>
<dbReference type="InterPro" id="IPR006664">
    <property type="entry name" value="OMP_bac"/>
</dbReference>
<name>A0A4R0YXX4_9GAMM</name>
<proteinExistence type="predicted"/>
<dbReference type="PANTHER" id="PTHR30329">
    <property type="entry name" value="STATOR ELEMENT OF FLAGELLAR MOTOR COMPLEX"/>
    <property type="match status" value="1"/>
</dbReference>
<comment type="subcellular location">
    <subcellularLocation>
        <location evidence="1">Cell outer membrane</location>
    </subcellularLocation>
</comment>
<dbReference type="PROSITE" id="PS51257">
    <property type="entry name" value="PROKAR_LIPOPROTEIN"/>
    <property type="match status" value="1"/>
</dbReference>
<comment type="caution">
    <text evidence="6">The sequence shown here is derived from an EMBL/GenBank/DDBJ whole genome shotgun (WGS) entry which is preliminary data.</text>
</comment>
<accession>A0A4R0YXX4</accession>
<sequence>MASVGGRIGYGIVGVFVVALGGCTGYVKQTDFDSAIAELRGNDQKQQQEIDAIKQEMEQKFAKYDTQIAEMAGRIRVDTVAHFDTNKSDVREEDKPLLDDYAKVLREHHSQAVVTAEGFADPSGSPGYNKRLALKRAEAVRDYLINTGGLSASQVRAVSYGEVKNRQVVPGESGEKGMANRRVSLVTDFGGNG</sequence>
<evidence type="ECO:0000256" key="1">
    <source>
        <dbReference type="ARBA" id="ARBA00004442"/>
    </source>
</evidence>
<keyword evidence="7" id="KW-1185">Reference proteome</keyword>
<evidence type="ECO:0000259" key="5">
    <source>
        <dbReference type="PROSITE" id="PS51123"/>
    </source>
</evidence>
<dbReference type="InterPro" id="IPR036737">
    <property type="entry name" value="OmpA-like_sf"/>
</dbReference>
<evidence type="ECO:0000313" key="6">
    <source>
        <dbReference type="EMBL" id="TCI11280.1"/>
    </source>
</evidence>
<keyword evidence="2 4" id="KW-0472">Membrane</keyword>
<dbReference type="Proteomes" id="UP000291822">
    <property type="component" value="Unassembled WGS sequence"/>
</dbReference>
<dbReference type="Gene3D" id="3.30.1330.60">
    <property type="entry name" value="OmpA-like domain"/>
    <property type="match status" value="1"/>
</dbReference>